<protein>
    <submittedName>
        <fullName evidence="2">DUF4190 domain-containing protein</fullName>
    </submittedName>
</protein>
<comment type="caution">
    <text evidence="2">The sequence shown here is derived from an EMBL/GenBank/DDBJ whole genome shotgun (WGS) entry which is preliminary data.</text>
</comment>
<evidence type="ECO:0000256" key="1">
    <source>
        <dbReference type="SAM" id="Phobius"/>
    </source>
</evidence>
<reference evidence="2" key="1">
    <citation type="submission" date="2022-06" db="EMBL/GenBank/DDBJ databases">
        <title>Novel species in genus nocardia.</title>
        <authorList>
            <person name="Li F."/>
        </authorList>
    </citation>
    <scope>NUCLEOTIDE SEQUENCE</scope>
    <source>
        <strain evidence="2">CDC141</strain>
    </source>
</reference>
<evidence type="ECO:0000313" key="3">
    <source>
        <dbReference type="Proteomes" id="UP001139157"/>
    </source>
</evidence>
<dbReference type="EMBL" id="JAMRXG010000014">
    <property type="protein sequence ID" value="MCM6777316.1"/>
    <property type="molecule type" value="Genomic_DNA"/>
</dbReference>
<dbReference type="Proteomes" id="UP001139157">
    <property type="component" value="Unassembled WGS sequence"/>
</dbReference>
<organism evidence="2 3">
    <name type="scientific">Nocardia pulmonis</name>
    <dbReference type="NCBI Taxonomy" id="2951408"/>
    <lineage>
        <taxon>Bacteria</taxon>
        <taxon>Bacillati</taxon>
        <taxon>Actinomycetota</taxon>
        <taxon>Actinomycetes</taxon>
        <taxon>Mycobacteriales</taxon>
        <taxon>Nocardiaceae</taxon>
        <taxon>Nocardia</taxon>
    </lineage>
</organism>
<keyword evidence="1" id="KW-1133">Transmembrane helix</keyword>
<keyword evidence="1" id="KW-0812">Transmembrane</keyword>
<keyword evidence="1" id="KW-0472">Membrane</keyword>
<accession>A0A9X2EFK5</accession>
<gene>
    <name evidence="2" type="ORF">NDR86_27900</name>
</gene>
<keyword evidence="3" id="KW-1185">Reference proteome</keyword>
<proteinExistence type="predicted"/>
<feature type="transmembrane region" description="Helical" evidence="1">
    <location>
        <begin position="70"/>
        <end position="101"/>
    </location>
</feature>
<feature type="transmembrane region" description="Helical" evidence="1">
    <location>
        <begin position="25"/>
        <end position="49"/>
    </location>
</feature>
<name>A0A9X2EFK5_9NOCA</name>
<dbReference type="RefSeq" id="WP_251916297.1">
    <property type="nucleotide sequence ID" value="NZ_JAMRXG010000014.1"/>
</dbReference>
<evidence type="ECO:0000313" key="2">
    <source>
        <dbReference type="EMBL" id="MCM6777316.1"/>
    </source>
</evidence>
<dbReference type="AlphaFoldDB" id="A0A9X2EFK5"/>
<sequence>MSYPPSPPPYGHGYMPYRQQEHPQATTILVLGILGFFCGLVAPFAWVMGRKALREIDASGGMLGGRTNVQIGYILGIVSTVLMIASIVFLVLYAIVMVAVVGTSYSA</sequence>